<dbReference type="InterPro" id="IPR044566">
    <property type="entry name" value="RMV1-like"/>
</dbReference>
<name>A0A8K1CBA6_PYTOL</name>
<keyword evidence="4 9" id="KW-0812">Transmembrane</keyword>
<keyword evidence="5 9" id="KW-1133">Transmembrane helix</keyword>
<dbReference type="EMBL" id="SPLM01000109">
    <property type="protein sequence ID" value="TMW59899.1"/>
    <property type="molecule type" value="Genomic_DNA"/>
</dbReference>
<feature type="transmembrane region" description="Helical" evidence="9">
    <location>
        <begin position="115"/>
        <end position="134"/>
    </location>
</feature>
<evidence type="ECO:0000256" key="2">
    <source>
        <dbReference type="ARBA" id="ARBA00022448"/>
    </source>
</evidence>
<feature type="transmembrane region" description="Helical" evidence="9">
    <location>
        <begin position="203"/>
        <end position="223"/>
    </location>
</feature>
<evidence type="ECO:0000313" key="10">
    <source>
        <dbReference type="EMBL" id="TMW59899.1"/>
    </source>
</evidence>
<proteinExistence type="inferred from homology"/>
<evidence type="ECO:0000256" key="3">
    <source>
        <dbReference type="ARBA" id="ARBA00022475"/>
    </source>
</evidence>
<dbReference type="PANTHER" id="PTHR45826:SF2">
    <property type="entry name" value="AMINO ACID TRANSPORTER"/>
    <property type="match status" value="1"/>
</dbReference>
<feature type="transmembrane region" description="Helical" evidence="9">
    <location>
        <begin position="477"/>
        <end position="495"/>
    </location>
</feature>
<dbReference type="Proteomes" id="UP000794436">
    <property type="component" value="Unassembled WGS sequence"/>
</dbReference>
<evidence type="ECO:0000256" key="7">
    <source>
        <dbReference type="ARBA" id="ARBA00024041"/>
    </source>
</evidence>
<dbReference type="GO" id="GO:0015203">
    <property type="term" value="F:polyamine transmembrane transporter activity"/>
    <property type="evidence" value="ECO:0007669"/>
    <property type="project" value="UniProtKB-ARBA"/>
</dbReference>
<feature type="transmembrane region" description="Helical" evidence="9">
    <location>
        <begin position="317"/>
        <end position="337"/>
    </location>
</feature>
<organism evidence="10 11">
    <name type="scientific">Pythium oligandrum</name>
    <name type="common">Mycoparasitic fungus</name>
    <dbReference type="NCBI Taxonomy" id="41045"/>
    <lineage>
        <taxon>Eukaryota</taxon>
        <taxon>Sar</taxon>
        <taxon>Stramenopiles</taxon>
        <taxon>Oomycota</taxon>
        <taxon>Peronosporomycetes</taxon>
        <taxon>Pythiales</taxon>
        <taxon>Pythiaceae</taxon>
        <taxon>Pythium</taxon>
    </lineage>
</organism>
<feature type="transmembrane region" description="Helical" evidence="9">
    <location>
        <begin position="357"/>
        <end position="378"/>
    </location>
</feature>
<dbReference type="GO" id="GO:0005886">
    <property type="term" value="C:plasma membrane"/>
    <property type="evidence" value="ECO:0007669"/>
    <property type="project" value="UniProtKB-SubCell"/>
</dbReference>
<dbReference type="PIRSF" id="PIRSF006060">
    <property type="entry name" value="AA_transporter"/>
    <property type="match status" value="1"/>
</dbReference>
<dbReference type="PANTHER" id="PTHR45826">
    <property type="entry name" value="POLYAMINE TRANSPORTER PUT1"/>
    <property type="match status" value="1"/>
</dbReference>
<comment type="caution">
    <text evidence="10">The sequence shown here is derived from an EMBL/GenBank/DDBJ whole genome shotgun (WGS) entry which is preliminary data.</text>
</comment>
<evidence type="ECO:0000256" key="5">
    <source>
        <dbReference type="ARBA" id="ARBA00022989"/>
    </source>
</evidence>
<feature type="transmembrane region" description="Helical" evidence="9">
    <location>
        <begin position="229"/>
        <end position="250"/>
    </location>
</feature>
<comment type="similarity">
    <text evidence="7">Belongs to the amino acid-polyamine-organocation (APC) superfamily. Polyamine:cation symporter (PHS) (TC 2.A.3.12) family.</text>
</comment>
<evidence type="ECO:0000256" key="8">
    <source>
        <dbReference type="SAM" id="MobiDB-lite"/>
    </source>
</evidence>
<keyword evidence="3" id="KW-1003">Cell membrane</keyword>
<feature type="transmembrane region" description="Helical" evidence="9">
    <location>
        <begin position="84"/>
        <end position="103"/>
    </location>
</feature>
<evidence type="ECO:0000256" key="4">
    <source>
        <dbReference type="ARBA" id="ARBA00022692"/>
    </source>
</evidence>
<keyword evidence="2" id="KW-0813">Transport</keyword>
<feature type="region of interest" description="Disordered" evidence="8">
    <location>
        <begin position="60"/>
        <end position="80"/>
    </location>
</feature>
<dbReference type="Gene3D" id="1.20.1740.10">
    <property type="entry name" value="Amino acid/polyamine transporter I"/>
    <property type="match status" value="1"/>
</dbReference>
<dbReference type="Pfam" id="PF13520">
    <property type="entry name" value="AA_permease_2"/>
    <property type="match status" value="1"/>
</dbReference>
<reference evidence="10" key="1">
    <citation type="submission" date="2019-03" db="EMBL/GenBank/DDBJ databases">
        <title>Long read genome sequence of the mycoparasitic Pythium oligandrum ATCC 38472 isolated from sugarbeet rhizosphere.</title>
        <authorList>
            <person name="Gaulin E."/>
        </authorList>
    </citation>
    <scope>NUCLEOTIDE SEQUENCE</scope>
    <source>
        <strain evidence="10">ATCC 38472_TT</strain>
    </source>
</reference>
<feature type="transmembrane region" description="Helical" evidence="9">
    <location>
        <begin position="167"/>
        <end position="191"/>
    </location>
</feature>
<keyword evidence="6 9" id="KW-0472">Membrane</keyword>
<protein>
    <recommendedName>
        <fullName evidence="12">Amino acid transporter</fullName>
    </recommendedName>
</protein>
<evidence type="ECO:0000256" key="1">
    <source>
        <dbReference type="ARBA" id="ARBA00004651"/>
    </source>
</evidence>
<comment type="subcellular location">
    <subcellularLocation>
        <location evidence="1">Cell membrane</location>
        <topology evidence="1">Multi-pass membrane protein</topology>
    </subcellularLocation>
</comment>
<evidence type="ECO:0000313" key="11">
    <source>
        <dbReference type="Proteomes" id="UP000794436"/>
    </source>
</evidence>
<feature type="transmembrane region" description="Helical" evidence="9">
    <location>
        <begin position="501"/>
        <end position="521"/>
    </location>
</feature>
<gene>
    <name evidence="10" type="ORF">Poli38472_004968</name>
</gene>
<feature type="transmembrane region" description="Helical" evidence="9">
    <location>
        <begin position="438"/>
        <end position="457"/>
    </location>
</feature>
<evidence type="ECO:0000256" key="6">
    <source>
        <dbReference type="ARBA" id="ARBA00023136"/>
    </source>
</evidence>
<dbReference type="OrthoDB" id="5982228at2759"/>
<accession>A0A8K1CBA6</accession>
<dbReference type="AlphaFoldDB" id="A0A8K1CBA6"/>
<evidence type="ECO:0000256" key="9">
    <source>
        <dbReference type="SAM" id="Phobius"/>
    </source>
</evidence>
<sequence>MDHSSTHSKFSSSMSSLQISDVDSPDACGFVLTDSTIPMVTGYEHTDLLLSAPIKESQIPQPPRRVARGHGSHAPTHTTASPRILGTLSVVAITFFFGCAGPVGSEDAVSTAGPLVALIMYLVYPIVFTFPYGAVVAELCTTFPEDGGFPIAVKNAFGPFWGIQVGYWSWIGNIVSTAIYPTYLMNLMLYHFAMDMPSSVAQYFFKAGLAVLLSLPTFLGTRVVSTGGVAFLAVVSILTLVYIIWGFAAADSFDQLSQVRQQDTRYNSEMNVMENSGPTDIDWFSLLDTVFWNYDGVQMASVFGGQVLIPARVYPRAISITIALTVFCYVLPIPVTVASNHVDWTVLGDYNTYAETATAIGGQTLHIIMIIVNFVSLIGMSVSSVFCESTEIAGMATSGLLPPALGRRSGRFDSPFTSALFTVGFILILVALDTEFLLPVTNAFASLVVITIFAAGIQLRRRFPYFARPATVPGGPYVLAGIAFIPVGVCGVMIVRTLIDSLSSLFTVVGFLVPGVLYSILRSYQESKSAQGQLVM</sequence>
<dbReference type="InterPro" id="IPR002293">
    <property type="entry name" value="AA/rel_permease1"/>
</dbReference>
<evidence type="ECO:0008006" key="12">
    <source>
        <dbReference type="Google" id="ProtNLM"/>
    </source>
</evidence>
<feature type="transmembrane region" description="Helical" evidence="9">
    <location>
        <begin position="415"/>
        <end position="432"/>
    </location>
</feature>
<keyword evidence="11" id="KW-1185">Reference proteome</keyword>